<dbReference type="RefSeq" id="WP_112223135.1">
    <property type="nucleotide sequence ID" value="NZ_CP196859.1"/>
</dbReference>
<sequence>MRNLQSRIYENTPIFVQNVLTSWNGYRKTRSRYGNLYYSFLIELEKRQYLNEHHAKKYQEQELQRLLRYVTEKSPFYKEFYKNIDIEKIRTVEDLKTLPVLDREILLHNIQDIYTVTENTAAESGVTYEKGNVLKLLFTKEDVQKKKAFLDFFKKQHGAVNLEMKRASFSSRHIIPDNQPGKIFWRDNYFVRQRIYSSYYCTQENAATYIEDLEKYKPDFIDGLPSAIYELAKFINRNKLILTFKPVAIFSVAENVLPECRKEIEEAFDCPLRDRYSSSDAAPFVMECVKGRMHYNLYSGVIETTEEGKMIVTSFNNYGTPLIRYDIGDRVEFPEIDAGCECGSVHPVFEKIFAKPFRQPRSVSDGNLSTGYYPDPVHKVQGTLNKFHLFSNKFLLFKEGSGNTWFSSITKKSAID</sequence>
<dbReference type="PANTHER" id="PTHR36932">
    <property type="entry name" value="CAPSULAR POLYSACCHARIDE BIOSYNTHESIS PROTEIN"/>
    <property type="match status" value="1"/>
</dbReference>
<dbReference type="InterPro" id="IPR042099">
    <property type="entry name" value="ANL_N_sf"/>
</dbReference>
<dbReference type="EMBL" id="QLZR01000002">
    <property type="protein sequence ID" value="RAZ79568.1"/>
    <property type="molecule type" value="Genomic_DNA"/>
</dbReference>
<protein>
    <recommendedName>
        <fullName evidence="3">Phenylacetate--CoA ligase family protein</fullName>
    </recommendedName>
</protein>
<proteinExistence type="predicted"/>
<reference evidence="1 2" key="1">
    <citation type="submission" date="2018-06" db="EMBL/GenBank/DDBJ databases">
        <title>The draft genome sequences of strains SCU63 and S1.</title>
        <authorList>
            <person name="Gan L."/>
        </authorList>
    </citation>
    <scope>NUCLEOTIDE SEQUENCE [LARGE SCALE GENOMIC DNA]</scope>
    <source>
        <strain evidence="1 2">SCU63</strain>
    </source>
</reference>
<organism evidence="1 2">
    <name type="scientific">Planococcus halotolerans</name>
    <dbReference type="NCBI Taxonomy" id="2233542"/>
    <lineage>
        <taxon>Bacteria</taxon>
        <taxon>Bacillati</taxon>
        <taxon>Bacillota</taxon>
        <taxon>Bacilli</taxon>
        <taxon>Bacillales</taxon>
        <taxon>Caryophanaceae</taxon>
        <taxon>Planococcus</taxon>
    </lineage>
</organism>
<keyword evidence="2" id="KW-1185">Reference proteome</keyword>
<accession>A0A365L2B4</accession>
<dbReference type="SUPFAM" id="SSF56801">
    <property type="entry name" value="Acetyl-CoA synthetase-like"/>
    <property type="match status" value="1"/>
</dbReference>
<evidence type="ECO:0000313" key="1">
    <source>
        <dbReference type="EMBL" id="RAZ79568.1"/>
    </source>
</evidence>
<gene>
    <name evidence="1" type="ORF">DP120_08150</name>
</gene>
<evidence type="ECO:0008006" key="3">
    <source>
        <dbReference type="Google" id="ProtNLM"/>
    </source>
</evidence>
<dbReference type="Proteomes" id="UP000251002">
    <property type="component" value="Unassembled WGS sequence"/>
</dbReference>
<dbReference type="AlphaFoldDB" id="A0A365L2B4"/>
<dbReference type="Gene3D" id="3.40.50.12780">
    <property type="entry name" value="N-terminal domain of ligase-like"/>
    <property type="match status" value="1"/>
</dbReference>
<name>A0A365L2B4_9BACL</name>
<comment type="caution">
    <text evidence="1">The sequence shown here is derived from an EMBL/GenBank/DDBJ whole genome shotgun (WGS) entry which is preliminary data.</text>
</comment>
<dbReference type="InterPro" id="IPR053158">
    <property type="entry name" value="CapK_Type1_Caps_Biosynth"/>
</dbReference>
<dbReference type="PANTHER" id="PTHR36932:SF1">
    <property type="entry name" value="CAPSULAR POLYSACCHARIDE BIOSYNTHESIS PROTEIN"/>
    <property type="match status" value="1"/>
</dbReference>
<evidence type="ECO:0000313" key="2">
    <source>
        <dbReference type="Proteomes" id="UP000251002"/>
    </source>
</evidence>